<evidence type="ECO:0000313" key="2">
    <source>
        <dbReference type="EMBL" id="KUK23775.1"/>
    </source>
</evidence>
<dbReference type="EMBL" id="LGFG01000004">
    <property type="protein sequence ID" value="KUK23775.1"/>
    <property type="molecule type" value="Genomic_DNA"/>
</dbReference>
<comment type="similarity">
    <text evidence="1">Belongs to the TolB family.</text>
</comment>
<reference evidence="2 3" key="1">
    <citation type="journal article" date="2015" name="MBio">
        <title>Genome-Resolved Metagenomic Analysis Reveals Roles for Candidate Phyla and Other Microbial Community Members in Biogeochemical Transformations in Oil Reservoirs.</title>
        <authorList>
            <person name="Hu P."/>
            <person name="Tom L."/>
            <person name="Singh A."/>
            <person name="Thomas B.C."/>
            <person name="Baker B.J."/>
            <person name="Piceno Y.M."/>
            <person name="Andersen G.L."/>
            <person name="Banfield J.F."/>
        </authorList>
    </citation>
    <scope>NUCLEOTIDE SEQUENCE [LARGE SCALE GENOMIC DNA]</scope>
    <source>
        <strain evidence="2">46_26</strain>
    </source>
</reference>
<accession>A0A101ESC6</accession>
<dbReference type="InterPro" id="IPR011659">
    <property type="entry name" value="WD40"/>
</dbReference>
<dbReference type="SUPFAM" id="SSF69304">
    <property type="entry name" value="Tricorn protease N-terminal domain"/>
    <property type="match status" value="1"/>
</dbReference>
<dbReference type="PATRIC" id="fig|93930.3.peg.644"/>
<dbReference type="PANTHER" id="PTHR36842:SF1">
    <property type="entry name" value="PROTEIN TOLB"/>
    <property type="match status" value="1"/>
</dbReference>
<dbReference type="Gene3D" id="2.120.10.30">
    <property type="entry name" value="TolB, C-terminal domain"/>
    <property type="match status" value="2"/>
</dbReference>
<dbReference type="InterPro" id="IPR011042">
    <property type="entry name" value="6-blade_b-propeller_TolB-like"/>
</dbReference>
<dbReference type="Proteomes" id="UP000058636">
    <property type="component" value="Unassembled WGS sequence"/>
</dbReference>
<name>A0A101ESC6_9THEM</name>
<evidence type="ECO:0008006" key="4">
    <source>
        <dbReference type="Google" id="ProtNLM"/>
    </source>
</evidence>
<dbReference type="AlphaFoldDB" id="A0A101ESC6"/>
<organism evidence="2 3">
    <name type="scientific">Thermotoga petrophila</name>
    <dbReference type="NCBI Taxonomy" id="93929"/>
    <lineage>
        <taxon>Bacteria</taxon>
        <taxon>Thermotogati</taxon>
        <taxon>Thermotogota</taxon>
        <taxon>Thermotogae</taxon>
        <taxon>Thermotogales</taxon>
        <taxon>Thermotogaceae</taxon>
        <taxon>Thermotoga</taxon>
    </lineage>
</organism>
<proteinExistence type="inferred from homology"/>
<dbReference type="Pfam" id="PF07676">
    <property type="entry name" value="PD40"/>
    <property type="match status" value="3"/>
</dbReference>
<dbReference type="PANTHER" id="PTHR36842">
    <property type="entry name" value="PROTEIN TOLB HOMOLOG"/>
    <property type="match status" value="1"/>
</dbReference>
<evidence type="ECO:0000256" key="1">
    <source>
        <dbReference type="ARBA" id="ARBA00009820"/>
    </source>
</evidence>
<gene>
    <name evidence="2" type="ORF">XD57_0121</name>
</gene>
<protein>
    <recommendedName>
        <fullName evidence="4">WD40 domain protein beta Propeller</fullName>
    </recommendedName>
</protein>
<evidence type="ECO:0000313" key="3">
    <source>
        <dbReference type="Proteomes" id="UP000058636"/>
    </source>
</evidence>
<sequence>MKKMFLFIFAIIPLVSFSVVTLNLSMFSTEEASSVLADVQEKILELLPKEATITNSSTATFSMTFFLSYNATDNLYVGEWKHGNEVARYEYNPRGYKYYRDFVMECASFPLEKVSVYLFSKNEFPDVFRLTYHPALDEYCDFSSRYLVFSSERLSGNRNLFLIDRQNGELLPMPIYGSSEYFPRISPDERYLLFQGSLHGNWNIYYMPLSPDYSKKIQLISRGRYASYNPNWIDNNTVVYVQEDATSNHLVVKDLTTMKEKTYYLPFDWVFTPAKGNQGIVFVGLKESNFGIYELLPDGTITVLEDSPYNEFDPDVFENYLIFSSNRDGVFRIYAKDLVSGKVWCLTENIPYDAFYPAFSEDGKLVAFSVYSKGSEPDIWIVRFRIPQD</sequence>
<comment type="caution">
    <text evidence="2">The sequence shown here is derived from an EMBL/GenBank/DDBJ whole genome shotgun (WGS) entry which is preliminary data.</text>
</comment>